<dbReference type="Gene3D" id="1.10.3210.10">
    <property type="entry name" value="Hypothetical protein af1432"/>
    <property type="match status" value="1"/>
</dbReference>
<dbReference type="EMBL" id="MLJW01000064">
    <property type="protein sequence ID" value="OIR03628.1"/>
    <property type="molecule type" value="Genomic_DNA"/>
</dbReference>
<feature type="domain" description="HD" evidence="2">
    <location>
        <begin position="555"/>
        <end position="701"/>
    </location>
</feature>
<sequence>MNPLSTLRDLFLPRKPQGMIRISGRSIEFLDNSRMVGVLIFFLTVTSIVMISYEGVNSAELPAFPGQIATVTVHADEPFSYVSKEQTREARERLRNRLPPVYRLEFAPFNQFERHINELLVALQKYDAAFPANAPSLANRRQALAEIVDDFNRKGPYRASLEDVQTLHDYGDAAARSDLVNRCLDVLHEIYSEGVHDQSLSADNSEPGSVTIFQIMRPGGEIVQRPVQSIEEALIYLRVNLTAEGMPRQLSLSLFRLFSNGLTPNLVFDQASSEKREAEAVRQLKPITVNVERGETIVKAGTRITPEQYEMLQAHRDFLHQQGDAMLDQGLQLFGRVLMVLAMVAACVIYIRIEDPDTLRSNGRLALLALVVIVNLALVRLTYSLLTADFFIHNPTWAATLPFLAPTGMAPLIVAILIDAGSGIFMALFISLFTGVIYGNRFDVQVITFLASMVAIAGCHSVRRRSSVVKASVAGGLVVSCTTLVLGLVQQTPMAILVREMSAGLATGIITGVAVVGLLPVLEALFRRTTDITLLELTDYNHPLLRLMQLETPGTYHHSLVVAQLSENAAAAIGANPLLARVCALFHDIGKTRNPGFFSENQNETANPHDSTVPEESARIIKRHVSDGIELARKHHLPKAVLEVIQQHHGTTLIRFFYSKACLARREGASGVDESAYRYDGPTPSFKESAIIALADTVEATVRSLKQFTPEELEKLIDKLVQDRIEANQLDRAPITLAELAKVKESFSFTLLNMLHSRVEYPK</sequence>
<keyword evidence="1" id="KW-0812">Transmembrane</keyword>
<accession>A0A1J5SPQ5</accession>
<feature type="transmembrane region" description="Helical" evidence="1">
    <location>
        <begin position="412"/>
        <end position="439"/>
    </location>
</feature>
<gene>
    <name evidence="3" type="primary">rny_8</name>
    <name evidence="3" type="ORF">GALL_142500</name>
</gene>
<dbReference type="Pfam" id="PF01966">
    <property type="entry name" value="HD"/>
    <property type="match status" value="1"/>
</dbReference>
<keyword evidence="1" id="KW-0472">Membrane</keyword>
<comment type="caution">
    <text evidence="3">The sequence shown here is derived from an EMBL/GenBank/DDBJ whole genome shotgun (WGS) entry which is preliminary data.</text>
</comment>
<keyword evidence="1" id="KW-1133">Transmembrane helix</keyword>
<dbReference type="SMART" id="SM00471">
    <property type="entry name" value="HDc"/>
    <property type="match status" value="1"/>
</dbReference>
<feature type="transmembrane region" description="Helical" evidence="1">
    <location>
        <begin position="365"/>
        <end position="392"/>
    </location>
</feature>
<dbReference type="InterPro" id="IPR052722">
    <property type="entry name" value="PgpH_phosphodiesterase"/>
</dbReference>
<dbReference type="NCBIfam" id="TIGR00277">
    <property type="entry name" value="HDIG"/>
    <property type="match status" value="1"/>
</dbReference>
<dbReference type="PROSITE" id="PS51831">
    <property type="entry name" value="HD"/>
    <property type="match status" value="1"/>
</dbReference>
<dbReference type="Pfam" id="PF07698">
    <property type="entry name" value="7TM-7TMR_HD"/>
    <property type="match status" value="1"/>
</dbReference>
<dbReference type="AlphaFoldDB" id="A0A1J5SPQ5"/>
<feature type="transmembrane region" description="Helical" evidence="1">
    <location>
        <begin position="446"/>
        <end position="463"/>
    </location>
</feature>
<dbReference type="SUPFAM" id="SSF109604">
    <property type="entry name" value="HD-domain/PDEase-like"/>
    <property type="match status" value="1"/>
</dbReference>
<evidence type="ECO:0000313" key="3">
    <source>
        <dbReference type="EMBL" id="OIR03628.1"/>
    </source>
</evidence>
<reference evidence="3" key="1">
    <citation type="submission" date="2016-10" db="EMBL/GenBank/DDBJ databases">
        <title>Sequence of Gallionella enrichment culture.</title>
        <authorList>
            <person name="Poehlein A."/>
            <person name="Muehling M."/>
            <person name="Daniel R."/>
        </authorList>
    </citation>
    <scope>NUCLEOTIDE SEQUENCE</scope>
</reference>
<name>A0A1J5SPQ5_9ZZZZ</name>
<dbReference type="InterPro" id="IPR006674">
    <property type="entry name" value="HD_domain"/>
</dbReference>
<dbReference type="InterPro" id="IPR003607">
    <property type="entry name" value="HD/PDEase_dom"/>
</dbReference>
<dbReference type="CDD" id="cd00077">
    <property type="entry name" value="HDc"/>
    <property type="match status" value="1"/>
</dbReference>
<feature type="transmembrane region" description="Helical" evidence="1">
    <location>
        <begin position="469"/>
        <end position="489"/>
    </location>
</feature>
<dbReference type="InterPro" id="IPR011624">
    <property type="entry name" value="Metal-dep_PHydrolase_7TM_extra"/>
</dbReference>
<dbReference type="PANTHER" id="PTHR36442:SF1">
    <property type="entry name" value="CYCLIC-DI-AMP PHOSPHODIESTERASE PGPH"/>
    <property type="match status" value="1"/>
</dbReference>
<proteinExistence type="predicted"/>
<evidence type="ECO:0000256" key="1">
    <source>
        <dbReference type="SAM" id="Phobius"/>
    </source>
</evidence>
<dbReference type="Pfam" id="PF07697">
    <property type="entry name" value="7TMR-HDED"/>
    <property type="match status" value="1"/>
</dbReference>
<dbReference type="InterPro" id="IPR006675">
    <property type="entry name" value="HDIG_dom"/>
</dbReference>
<dbReference type="PANTHER" id="PTHR36442">
    <property type="entry name" value="CYCLIC-DI-AMP PHOSPHODIESTERASE PGPH"/>
    <property type="match status" value="1"/>
</dbReference>
<feature type="transmembrane region" description="Helical" evidence="1">
    <location>
        <begin position="333"/>
        <end position="353"/>
    </location>
</feature>
<dbReference type="InterPro" id="IPR011621">
    <property type="entry name" value="Metal-dep_PHydrolase_7TM_intra"/>
</dbReference>
<protein>
    <submittedName>
        <fullName evidence="3">Ribonuclease Y</fullName>
    </submittedName>
</protein>
<evidence type="ECO:0000259" key="2">
    <source>
        <dbReference type="PROSITE" id="PS51831"/>
    </source>
</evidence>
<feature type="transmembrane region" description="Helical" evidence="1">
    <location>
        <begin position="501"/>
        <end position="522"/>
    </location>
</feature>
<organism evidence="3">
    <name type="scientific">mine drainage metagenome</name>
    <dbReference type="NCBI Taxonomy" id="410659"/>
    <lineage>
        <taxon>unclassified sequences</taxon>
        <taxon>metagenomes</taxon>
        <taxon>ecological metagenomes</taxon>
    </lineage>
</organism>